<dbReference type="PANTHER" id="PTHR45436:SF15">
    <property type="entry name" value="SENSOR HISTIDINE KINASE CUSS"/>
    <property type="match status" value="1"/>
</dbReference>
<dbReference type="CDD" id="cd00075">
    <property type="entry name" value="HATPase"/>
    <property type="match status" value="1"/>
</dbReference>
<evidence type="ECO:0000256" key="1">
    <source>
        <dbReference type="ARBA" id="ARBA00000085"/>
    </source>
</evidence>
<accession>A0ABN1IDF9</accession>
<keyword evidence="6 11" id="KW-0812">Transmembrane</keyword>
<name>A0ABN1IDF9_9GAMM</name>
<keyword evidence="8 11" id="KW-1133">Transmembrane helix</keyword>
<evidence type="ECO:0000256" key="4">
    <source>
        <dbReference type="ARBA" id="ARBA00022553"/>
    </source>
</evidence>
<keyword evidence="4" id="KW-0597">Phosphoprotein</keyword>
<evidence type="ECO:0000256" key="6">
    <source>
        <dbReference type="ARBA" id="ARBA00022692"/>
    </source>
</evidence>
<dbReference type="EMBL" id="BAAAEU010000004">
    <property type="protein sequence ID" value="GAA0708781.1"/>
    <property type="molecule type" value="Genomic_DNA"/>
</dbReference>
<dbReference type="Proteomes" id="UP001501523">
    <property type="component" value="Unassembled WGS sequence"/>
</dbReference>
<protein>
    <recommendedName>
        <fullName evidence="3">histidine kinase</fullName>
        <ecNumber evidence="3">2.7.13.3</ecNumber>
    </recommendedName>
</protein>
<dbReference type="InterPro" id="IPR036097">
    <property type="entry name" value="HisK_dim/P_sf"/>
</dbReference>
<comment type="caution">
    <text evidence="14">The sequence shown here is derived from an EMBL/GenBank/DDBJ whole genome shotgun (WGS) entry which is preliminary data.</text>
</comment>
<evidence type="ECO:0000256" key="9">
    <source>
        <dbReference type="ARBA" id="ARBA00023012"/>
    </source>
</evidence>
<dbReference type="InterPro" id="IPR036890">
    <property type="entry name" value="HATPase_C_sf"/>
</dbReference>
<feature type="transmembrane region" description="Helical" evidence="11">
    <location>
        <begin position="166"/>
        <end position="191"/>
    </location>
</feature>
<reference evidence="14 15" key="1">
    <citation type="journal article" date="2019" name="Int. J. Syst. Evol. Microbiol.">
        <title>The Global Catalogue of Microorganisms (GCM) 10K type strain sequencing project: providing services to taxonomists for standard genome sequencing and annotation.</title>
        <authorList>
            <consortium name="The Broad Institute Genomics Platform"/>
            <consortium name="The Broad Institute Genome Sequencing Center for Infectious Disease"/>
            <person name="Wu L."/>
            <person name="Ma J."/>
        </authorList>
    </citation>
    <scope>NUCLEOTIDE SEQUENCE [LARGE SCALE GENOMIC DNA]</scope>
    <source>
        <strain evidence="14 15">JCM 15421</strain>
    </source>
</reference>
<sequence>MKGQRSRSLKWRLVGRLVVFETTLMTLFMVLVVGALWGTGYLVDDYEGGTLDVLKEAVARDASGELELRPTRELAQLRANASDLWFVIRDKQGHRLSERSVPKEFAPLLGVLDRISQARLDVNAGRHDRRPDALVKWENSAAGEVQIFGGTQGQMSLGRLITGVSMGYLFVILPLLFLMALAALVVTPLVVRRAMTGLGEAAAQAERIDVDQRGVRLPIEDVPVEVAPLVKAVNDALGRLDEGYERHRRFLVDAAHELRTPIAILTTRLVSLPPGPDKTRLLEDAARLSTLAGQLLDRQRLDQQRHHFLGIDLVAIARRVVADLAPLAFAAGYEMAFDAECGHLEVLGDQTSIERALTNLVQNAIDHGGRCGTIAVRVARAGCIEVSDEGAGIPVEQRERIFEPFRRLRADGRGAGLGLNLVQEIMRLHGGHVAAVDAASRGACLRMVFPPLRNAIA</sequence>
<dbReference type="RefSeq" id="WP_343787536.1">
    <property type="nucleotide sequence ID" value="NZ_BAAAEU010000004.1"/>
</dbReference>
<feature type="domain" description="Histidine kinase" evidence="12">
    <location>
        <begin position="253"/>
        <end position="453"/>
    </location>
</feature>
<evidence type="ECO:0000256" key="8">
    <source>
        <dbReference type="ARBA" id="ARBA00022989"/>
    </source>
</evidence>
<dbReference type="Gene3D" id="3.30.565.10">
    <property type="entry name" value="Histidine kinase-like ATPase, C-terminal domain"/>
    <property type="match status" value="1"/>
</dbReference>
<evidence type="ECO:0000259" key="12">
    <source>
        <dbReference type="PROSITE" id="PS50109"/>
    </source>
</evidence>
<feature type="transmembrane region" description="Helical" evidence="11">
    <location>
        <begin position="12"/>
        <end position="37"/>
    </location>
</feature>
<keyword evidence="7 14" id="KW-0418">Kinase</keyword>
<dbReference type="SUPFAM" id="SSF55874">
    <property type="entry name" value="ATPase domain of HSP90 chaperone/DNA topoisomerase II/histidine kinase"/>
    <property type="match status" value="1"/>
</dbReference>
<feature type="domain" description="HAMP" evidence="13">
    <location>
        <begin position="192"/>
        <end position="245"/>
    </location>
</feature>
<dbReference type="Gene3D" id="1.10.287.130">
    <property type="match status" value="1"/>
</dbReference>
<dbReference type="PANTHER" id="PTHR45436">
    <property type="entry name" value="SENSOR HISTIDINE KINASE YKOH"/>
    <property type="match status" value="1"/>
</dbReference>
<gene>
    <name evidence="14" type="ORF">GCM10009105_08650</name>
</gene>
<evidence type="ECO:0000259" key="13">
    <source>
        <dbReference type="PROSITE" id="PS50885"/>
    </source>
</evidence>
<evidence type="ECO:0000256" key="11">
    <source>
        <dbReference type="SAM" id="Phobius"/>
    </source>
</evidence>
<proteinExistence type="predicted"/>
<dbReference type="InterPro" id="IPR003660">
    <property type="entry name" value="HAMP_dom"/>
</dbReference>
<dbReference type="SMART" id="SM00387">
    <property type="entry name" value="HATPase_c"/>
    <property type="match status" value="1"/>
</dbReference>
<dbReference type="SUPFAM" id="SSF47384">
    <property type="entry name" value="Homodimeric domain of signal transducing histidine kinase"/>
    <property type="match status" value="1"/>
</dbReference>
<dbReference type="InterPro" id="IPR050428">
    <property type="entry name" value="TCS_sensor_his_kinase"/>
</dbReference>
<evidence type="ECO:0000313" key="14">
    <source>
        <dbReference type="EMBL" id="GAA0708781.1"/>
    </source>
</evidence>
<dbReference type="InterPro" id="IPR003594">
    <property type="entry name" value="HATPase_dom"/>
</dbReference>
<keyword evidence="9" id="KW-0902">Two-component regulatory system</keyword>
<keyword evidence="5" id="KW-0808">Transferase</keyword>
<dbReference type="CDD" id="cd00082">
    <property type="entry name" value="HisKA"/>
    <property type="match status" value="1"/>
</dbReference>
<dbReference type="EC" id="2.7.13.3" evidence="3"/>
<evidence type="ECO:0000256" key="7">
    <source>
        <dbReference type="ARBA" id="ARBA00022777"/>
    </source>
</evidence>
<dbReference type="GO" id="GO:0016301">
    <property type="term" value="F:kinase activity"/>
    <property type="evidence" value="ECO:0007669"/>
    <property type="project" value="UniProtKB-KW"/>
</dbReference>
<evidence type="ECO:0000256" key="2">
    <source>
        <dbReference type="ARBA" id="ARBA00004141"/>
    </source>
</evidence>
<dbReference type="InterPro" id="IPR004358">
    <property type="entry name" value="Sig_transdc_His_kin-like_C"/>
</dbReference>
<evidence type="ECO:0000313" key="15">
    <source>
        <dbReference type="Proteomes" id="UP001501523"/>
    </source>
</evidence>
<comment type="subcellular location">
    <subcellularLocation>
        <location evidence="2">Membrane</location>
        <topology evidence="2">Multi-pass membrane protein</topology>
    </subcellularLocation>
</comment>
<dbReference type="InterPro" id="IPR005467">
    <property type="entry name" value="His_kinase_dom"/>
</dbReference>
<evidence type="ECO:0000256" key="10">
    <source>
        <dbReference type="ARBA" id="ARBA00023136"/>
    </source>
</evidence>
<evidence type="ECO:0000256" key="5">
    <source>
        <dbReference type="ARBA" id="ARBA00022679"/>
    </source>
</evidence>
<dbReference type="PROSITE" id="PS50885">
    <property type="entry name" value="HAMP"/>
    <property type="match status" value="1"/>
</dbReference>
<dbReference type="PROSITE" id="PS50109">
    <property type="entry name" value="HIS_KIN"/>
    <property type="match status" value="1"/>
</dbReference>
<keyword evidence="15" id="KW-1185">Reference proteome</keyword>
<organism evidence="14 15">
    <name type="scientific">Dokdonella soli</name>
    <dbReference type="NCBI Taxonomy" id="529810"/>
    <lineage>
        <taxon>Bacteria</taxon>
        <taxon>Pseudomonadati</taxon>
        <taxon>Pseudomonadota</taxon>
        <taxon>Gammaproteobacteria</taxon>
        <taxon>Lysobacterales</taxon>
        <taxon>Rhodanobacteraceae</taxon>
        <taxon>Dokdonella</taxon>
    </lineage>
</organism>
<keyword evidence="10 11" id="KW-0472">Membrane</keyword>
<dbReference type="PRINTS" id="PR00344">
    <property type="entry name" value="BCTRLSENSOR"/>
</dbReference>
<evidence type="ECO:0000256" key="3">
    <source>
        <dbReference type="ARBA" id="ARBA00012438"/>
    </source>
</evidence>
<dbReference type="InterPro" id="IPR003661">
    <property type="entry name" value="HisK_dim/P_dom"/>
</dbReference>
<dbReference type="Pfam" id="PF02518">
    <property type="entry name" value="HATPase_c"/>
    <property type="match status" value="1"/>
</dbReference>
<comment type="catalytic activity">
    <reaction evidence="1">
        <text>ATP + protein L-histidine = ADP + protein N-phospho-L-histidine.</text>
        <dbReference type="EC" id="2.7.13.3"/>
    </reaction>
</comment>